<dbReference type="AlphaFoldDB" id="A0A8B6GWD0"/>
<accession>A0A8B6GWD0</accession>
<organism evidence="5 6">
    <name type="scientific">Mytilus galloprovincialis</name>
    <name type="common">Mediterranean mussel</name>
    <dbReference type="NCBI Taxonomy" id="29158"/>
    <lineage>
        <taxon>Eukaryota</taxon>
        <taxon>Metazoa</taxon>
        <taxon>Spiralia</taxon>
        <taxon>Lophotrochozoa</taxon>
        <taxon>Mollusca</taxon>
        <taxon>Bivalvia</taxon>
        <taxon>Autobranchia</taxon>
        <taxon>Pteriomorphia</taxon>
        <taxon>Mytilida</taxon>
        <taxon>Mytiloidea</taxon>
        <taxon>Mytilidae</taxon>
        <taxon>Mytilinae</taxon>
        <taxon>Mytilus</taxon>
    </lineage>
</organism>
<comment type="caution">
    <text evidence="5">The sequence shown here is derived from an EMBL/GenBank/DDBJ whole genome shotgun (WGS) entry which is preliminary data.</text>
</comment>
<dbReference type="PRINTS" id="PR00007">
    <property type="entry name" value="COMPLEMNTC1Q"/>
</dbReference>
<evidence type="ECO:0000256" key="1">
    <source>
        <dbReference type="ARBA" id="ARBA00004613"/>
    </source>
</evidence>
<keyword evidence="6" id="KW-1185">Reference proteome</keyword>
<dbReference type="GO" id="GO:0005576">
    <property type="term" value="C:extracellular region"/>
    <property type="evidence" value="ECO:0007669"/>
    <property type="project" value="UniProtKB-SubCell"/>
</dbReference>
<dbReference type="PANTHER" id="PTHR15427:SF50">
    <property type="entry name" value="COMPLEMENT C1Q TUMOR NECROSIS FACTOR-RELATED PROTEIN 2-LIKE"/>
    <property type="match status" value="1"/>
</dbReference>
<dbReference type="InterPro" id="IPR008983">
    <property type="entry name" value="Tumour_necrosis_fac-like_dom"/>
</dbReference>
<dbReference type="OrthoDB" id="10071402at2759"/>
<evidence type="ECO:0000256" key="3">
    <source>
        <dbReference type="SAM" id="Coils"/>
    </source>
</evidence>
<dbReference type="EMBL" id="UYJE01009114">
    <property type="protein sequence ID" value="VDI70166.1"/>
    <property type="molecule type" value="Genomic_DNA"/>
</dbReference>
<sequence length="343" mass="39089">MSRSLFNSDMQLLTTHHRDKELSEQFLSLFRLSKMRVTKIFLVLAVSVCRMTVFCFNINDGLPKSPLDMSEIVAKILEDNQFFKSQFKIMSDEMEQYKSRINILENELAFTNRDLELTKQNAKDTNNRVKVLERELLLTKEMSKTSAEIPTFDKDDLMSPSDSKRIRTNVKNRSDDGYEKDAMYQEFNMPDNSEISKEVKRILLDRGLPPVVAFSSTMDSHKENLGIGQTVLFEHVITNIGGGFDQNTGTFKAPTAGVYHFDVIIMSHYGEDMETEIVKNGQTLVRLYSGNGDTYGVGMQAIVVQMNAGDDVWIRVFDYPPINNGNVRVFGSLWSSFSGFLLQ</sequence>
<dbReference type="SMART" id="SM00110">
    <property type="entry name" value="C1Q"/>
    <property type="match status" value="1"/>
</dbReference>
<evidence type="ECO:0000313" key="5">
    <source>
        <dbReference type="EMBL" id="VDI70166.1"/>
    </source>
</evidence>
<dbReference type="InterPro" id="IPR050392">
    <property type="entry name" value="Collagen/C1q_domain"/>
</dbReference>
<dbReference type="Gene3D" id="2.60.120.40">
    <property type="match status" value="1"/>
</dbReference>
<dbReference type="PROSITE" id="PS50871">
    <property type="entry name" value="C1Q"/>
    <property type="match status" value="1"/>
</dbReference>
<dbReference type="SUPFAM" id="SSF49842">
    <property type="entry name" value="TNF-like"/>
    <property type="match status" value="1"/>
</dbReference>
<comment type="subcellular location">
    <subcellularLocation>
        <location evidence="1">Secreted</location>
    </subcellularLocation>
</comment>
<evidence type="ECO:0000256" key="2">
    <source>
        <dbReference type="ARBA" id="ARBA00022525"/>
    </source>
</evidence>
<name>A0A8B6GWD0_MYTGA</name>
<keyword evidence="3" id="KW-0175">Coiled coil</keyword>
<feature type="coiled-coil region" evidence="3">
    <location>
        <begin position="87"/>
        <end position="135"/>
    </location>
</feature>
<feature type="domain" description="C1q" evidence="4">
    <location>
        <begin position="207"/>
        <end position="343"/>
    </location>
</feature>
<dbReference type="InterPro" id="IPR001073">
    <property type="entry name" value="C1q_dom"/>
</dbReference>
<dbReference type="Proteomes" id="UP000596742">
    <property type="component" value="Unassembled WGS sequence"/>
</dbReference>
<gene>
    <name evidence="5" type="ORF">MGAL_10B055067</name>
</gene>
<dbReference type="PANTHER" id="PTHR15427">
    <property type="entry name" value="EMILIN ELASTIN MICROFIBRIL INTERFACE-LOCATED PROTEIN ELASTIN MICROFIBRIL INTERFACER"/>
    <property type="match status" value="1"/>
</dbReference>
<evidence type="ECO:0000313" key="6">
    <source>
        <dbReference type="Proteomes" id="UP000596742"/>
    </source>
</evidence>
<dbReference type="Pfam" id="PF00386">
    <property type="entry name" value="C1q"/>
    <property type="match status" value="1"/>
</dbReference>
<evidence type="ECO:0000259" key="4">
    <source>
        <dbReference type="PROSITE" id="PS50871"/>
    </source>
</evidence>
<reference evidence="5" key="1">
    <citation type="submission" date="2018-11" db="EMBL/GenBank/DDBJ databases">
        <authorList>
            <person name="Alioto T."/>
            <person name="Alioto T."/>
        </authorList>
    </citation>
    <scope>NUCLEOTIDE SEQUENCE</scope>
</reference>
<proteinExistence type="predicted"/>
<protein>
    <recommendedName>
        <fullName evidence="4">C1q domain-containing protein</fullName>
    </recommendedName>
</protein>
<keyword evidence="2" id="KW-0964">Secreted</keyword>